<gene>
    <name evidence="2" type="ORF">GCM10010468_56140</name>
</gene>
<sequence>MSAKATYLLTDRDTEETVGFPASLTDGRHPAVRLTEGFSRRVRTVGRCTSSPSVLGLAFPSGGGLRLRVAVDQHTPTTWEDATGPEVPRGGDEPRLVLVCVQRRLRRALLLTGRGGKRKNAEIHLDLEPDEVPPGGLALVEFWGIHEWRGAVAVPPGLMPRAATGLSVLEAELGRGPAPEPMPRRIDGRTSESLGWVSTGGVPTRKLGSAGPVALDSDLFVVNPGPALRLDLAPLPRKASARTRWGRYSQHAERAAELALQALLRTPMEAPGFTAVDLATGADFAVGDTCDPDGRVEVRLAPRTAPVLVRIVRSQQHPGLRLMSCSAEDAEQGVADPVLVRTGQAGIEG</sequence>
<accession>A0ABP6QFV4</accession>
<comment type="caution">
    <text evidence="2">The sequence shown here is derived from an EMBL/GenBank/DDBJ whole genome shotgun (WGS) entry which is preliminary data.</text>
</comment>
<dbReference type="EMBL" id="BAAAUV010000017">
    <property type="protein sequence ID" value="GAA3227373.1"/>
    <property type="molecule type" value="Genomic_DNA"/>
</dbReference>
<name>A0ABP6QFV4_9ACTN</name>
<protein>
    <submittedName>
        <fullName evidence="2">Uncharacterized protein</fullName>
    </submittedName>
</protein>
<evidence type="ECO:0000256" key="1">
    <source>
        <dbReference type="SAM" id="MobiDB-lite"/>
    </source>
</evidence>
<evidence type="ECO:0000313" key="2">
    <source>
        <dbReference type="EMBL" id="GAA3227373.1"/>
    </source>
</evidence>
<evidence type="ECO:0000313" key="3">
    <source>
        <dbReference type="Proteomes" id="UP001501237"/>
    </source>
</evidence>
<dbReference type="RefSeq" id="WP_344834085.1">
    <property type="nucleotide sequence ID" value="NZ_BAAAUV010000017.1"/>
</dbReference>
<feature type="region of interest" description="Disordered" evidence="1">
    <location>
        <begin position="174"/>
        <end position="193"/>
    </location>
</feature>
<proteinExistence type="predicted"/>
<organism evidence="2 3">
    <name type="scientific">Actinocorallia longicatena</name>
    <dbReference type="NCBI Taxonomy" id="111803"/>
    <lineage>
        <taxon>Bacteria</taxon>
        <taxon>Bacillati</taxon>
        <taxon>Actinomycetota</taxon>
        <taxon>Actinomycetes</taxon>
        <taxon>Streptosporangiales</taxon>
        <taxon>Thermomonosporaceae</taxon>
        <taxon>Actinocorallia</taxon>
    </lineage>
</organism>
<reference evidence="3" key="1">
    <citation type="journal article" date="2019" name="Int. J. Syst. Evol. Microbiol.">
        <title>The Global Catalogue of Microorganisms (GCM) 10K type strain sequencing project: providing services to taxonomists for standard genome sequencing and annotation.</title>
        <authorList>
            <consortium name="The Broad Institute Genomics Platform"/>
            <consortium name="The Broad Institute Genome Sequencing Center for Infectious Disease"/>
            <person name="Wu L."/>
            <person name="Ma J."/>
        </authorList>
    </citation>
    <scope>NUCLEOTIDE SEQUENCE [LARGE SCALE GENOMIC DNA]</scope>
    <source>
        <strain evidence="3">JCM 9377</strain>
    </source>
</reference>
<dbReference type="Proteomes" id="UP001501237">
    <property type="component" value="Unassembled WGS sequence"/>
</dbReference>
<keyword evidence="3" id="KW-1185">Reference proteome</keyword>